<accession>A0AAW0AE55</accession>
<dbReference type="Proteomes" id="UP001362999">
    <property type="component" value="Unassembled WGS sequence"/>
</dbReference>
<keyword evidence="2" id="KW-1185">Reference proteome</keyword>
<feature type="non-terminal residue" evidence="1">
    <location>
        <position position="1"/>
    </location>
</feature>
<name>A0AAW0AE55_9AGAR</name>
<proteinExistence type="predicted"/>
<comment type="caution">
    <text evidence="1">The sequence shown here is derived from an EMBL/GenBank/DDBJ whole genome shotgun (WGS) entry which is preliminary data.</text>
</comment>
<reference evidence="1 2" key="1">
    <citation type="journal article" date="2024" name="J Genomics">
        <title>Draft genome sequencing and assembly of Favolaschia claudopus CIRM-BRFM 2984 isolated from oak limbs.</title>
        <authorList>
            <person name="Navarro D."/>
            <person name="Drula E."/>
            <person name="Chaduli D."/>
            <person name="Cazenave R."/>
            <person name="Ahrendt S."/>
            <person name="Wang J."/>
            <person name="Lipzen A."/>
            <person name="Daum C."/>
            <person name="Barry K."/>
            <person name="Grigoriev I.V."/>
            <person name="Favel A."/>
            <person name="Rosso M.N."/>
            <person name="Martin F."/>
        </authorList>
    </citation>
    <scope>NUCLEOTIDE SEQUENCE [LARGE SCALE GENOMIC DNA]</scope>
    <source>
        <strain evidence="1 2">CIRM-BRFM 2984</strain>
    </source>
</reference>
<evidence type="ECO:0000313" key="2">
    <source>
        <dbReference type="Proteomes" id="UP001362999"/>
    </source>
</evidence>
<dbReference type="EMBL" id="JAWWNJ010000074">
    <property type="protein sequence ID" value="KAK7006955.1"/>
    <property type="molecule type" value="Genomic_DNA"/>
</dbReference>
<gene>
    <name evidence="1" type="ORF">R3P38DRAFT_2555137</name>
</gene>
<evidence type="ECO:0000313" key="1">
    <source>
        <dbReference type="EMBL" id="KAK7006955.1"/>
    </source>
</evidence>
<organism evidence="1 2">
    <name type="scientific">Favolaschia claudopus</name>
    <dbReference type="NCBI Taxonomy" id="2862362"/>
    <lineage>
        <taxon>Eukaryota</taxon>
        <taxon>Fungi</taxon>
        <taxon>Dikarya</taxon>
        <taxon>Basidiomycota</taxon>
        <taxon>Agaricomycotina</taxon>
        <taxon>Agaricomycetes</taxon>
        <taxon>Agaricomycetidae</taxon>
        <taxon>Agaricales</taxon>
        <taxon>Marasmiineae</taxon>
        <taxon>Mycenaceae</taxon>
        <taxon>Favolaschia</taxon>
    </lineage>
</organism>
<protein>
    <submittedName>
        <fullName evidence="1">Uncharacterized protein</fullName>
    </submittedName>
</protein>
<dbReference type="AlphaFoldDB" id="A0AAW0AE55"/>
<sequence length="87" mass="9528">LMFDEAALHPSIEYMPTTDEMAGFCLEHVSELDTLLVGKDTRTVEAAVTAVRDGKVHIAQETTLGAIAHLSRDDYGAKPIFVHRTMA</sequence>